<dbReference type="Proteomes" id="UP001153334">
    <property type="component" value="Unassembled WGS sequence"/>
</dbReference>
<gene>
    <name evidence="1" type="ORF">ONZ43_g7616</name>
</gene>
<dbReference type="EMBL" id="JAPESX010003438">
    <property type="protein sequence ID" value="KAJ8104956.1"/>
    <property type="molecule type" value="Genomic_DNA"/>
</dbReference>
<protein>
    <submittedName>
        <fullName evidence="1">Uncharacterized protein</fullName>
    </submittedName>
</protein>
<sequence length="143" mass="15258">MAASRVWLITGASTGFGLELAKIAASRGDRVIAASRSPQKIAGLTGITAARLDHNEPLPQVQAAINDIINIHGTVDIVVNNAAYVQSGTVEEATPEETQRQFQANTFGPINVYRAILPHLRSKRSGTLLTIGSMAAWPRSVGW</sequence>
<keyword evidence="2" id="KW-1185">Reference proteome</keyword>
<evidence type="ECO:0000313" key="1">
    <source>
        <dbReference type="EMBL" id="KAJ8104956.1"/>
    </source>
</evidence>
<reference evidence="1" key="1">
    <citation type="submission" date="2022-11" db="EMBL/GenBank/DDBJ databases">
        <title>Genome Sequence of Nemania bipapillata.</title>
        <authorList>
            <person name="Buettner E."/>
        </authorList>
    </citation>
    <scope>NUCLEOTIDE SEQUENCE</scope>
    <source>
        <strain evidence="1">CP14</strain>
    </source>
</reference>
<accession>A0ACC2HQY3</accession>
<proteinExistence type="predicted"/>
<comment type="caution">
    <text evidence="1">The sequence shown here is derived from an EMBL/GenBank/DDBJ whole genome shotgun (WGS) entry which is preliminary data.</text>
</comment>
<evidence type="ECO:0000313" key="2">
    <source>
        <dbReference type="Proteomes" id="UP001153334"/>
    </source>
</evidence>
<name>A0ACC2HQY3_9PEZI</name>
<organism evidence="1 2">
    <name type="scientific">Nemania bipapillata</name>
    <dbReference type="NCBI Taxonomy" id="110536"/>
    <lineage>
        <taxon>Eukaryota</taxon>
        <taxon>Fungi</taxon>
        <taxon>Dikarya</taxon>
        <taxon>Ascomycota</taxon>
        <taxon>Pezizomycotina</taxon>
        <taxon>Sordariomycetes</taxon>
        <taxon>Xylariomycetidae</taxon>
        <taxon>Xylariales</taxon>
        <taxon>Xylariaceae</taxon>
        <taxon>Nemania</taxon>
    </lineage>
</organism>